<reference evidence="1 2" key="1">
    <citation type="submission" date="2020-06" db="EMBL/GenBank/DDBJ databases">
        <title>Genomic analysis of Salicibibacter sp. NKC5-3.</title>
        <authorList>
            <person name="Oh Y.J."/>
        </authorList>
    </citation>
    <scope>NUCLEOTIDE SEQUENCE [LARGE SCALE GENOMIC DNA]</scope>
    <source>
        <strain evidence="1 2">NKC5-3</strain>
    </source>
</reference>
<dbReference type="Proteomes" id="UP000595823">
    <property type="component" value="Chromosome"/>
</dbReference>
<protein>
    <recommendedName>
        <fullName evidence="3">Lipoprotein YvcA</fullName>
    </recommendedName>
</protein>
<dbReference type="KEGG" id="scia:HUG15_00390"/>
<sequence length="221" mass="25702">MKQVLLGIIMLGLLGGCQMGQEDSQGYGGQQEEEETVDVRALQDEYTRDHLVSTEQTEDGFYTMEGDSGKFRMLFPEDAVLSQDMHRLEKGVGEDMRFTDPVEGENRRYFVSIRYQDGISIEHSDRWVESFSDSVNFEGELEIKEDEDKRIYFGKSVYELEYTEGASHVYFAYIFSRQSDQALRMQYRVSCEGENCEEDMDFDREEAFSSKLMDSIEFQHS</sequence>
<name>A0A7T6YZN7_9BACI</name>
<dbReference type="RefSeq" id="WP_200126240.1">
    <property type="nucleotide sequence ID" value="NZ_CP054705.1"/>
</dbReference>
<evidence type="ECO:0000313" key="1">
    <source>
        <dbReference type="EMBL" id="QQK74227.1"/>
    </source>
</evidence>
<dbReference type="PROSITE" id="PS51257">
    <property type="entry name" value="PROKAR_LIPOPROTEIN"/>
    <property type="match status" value="1"/>
</dbReference>
<accession>A0A7T6YZN7</accession>
<dbReference type="EMBL" id="CP054705">
    <property type="protein sequence ID" value="QQK74227.1"/>
    <property type="molecule type" value="Genomic_DNA"/>
</dbReference>
<evidence type="ECO:0000313" key="2">
    <source>
        <dbReference type="Proteomes" id="UP000595823"/>
    </source>
</evidence>
<dbReference type="AlphaFoldDB" id="A0A7T6YZN7"/>
<gene>
    <name evidence="1" type="ORF">HUG15_00390</name>
</gene>
<evidence type="ECO:0008006" key="3">
    <source>
        <dbReference type="Google" id="ProtNLM"/>
    </source>
</evidence>
<keyword evidence="2" id="KW-1185">Reference proteome</keyword>
<proteinExistence type="predicted"/>
<organism evidence="1 2">
    <name type="scientific">Salicibibacter cibarius</name>
    <dbReference type="NCBI Taxonomy" id="2743000"/>
    <lineage>
        <taxon>Bacteria</taxon>
        <taxon>Bacillati</taxon>
        <taxon>Bacillota</taxon>
        <taxon>Bacilli</taxon>
        <taxon>Bacillales</taxon>
        <taxon>Bacillaceae</taxon>
        <taxon>Salicibibacter</taxon>
    </lineage>
</organism>